<dbReference type="EMBL" id="NHZQ01000331">
    <property type="protein sequence ID" value="PSK43036.1"/>
    <property type="molecule type" value="Genomic_DNA"/>
</dbReference>
<evidence type="ECO:0000256" key="2">
    <source>
        <dbReference type="ARBA" id="ARBA00023136"/>
    </source>
</evidence>
<dbReference type="Proteomes" id="UP000243723">
    <property type="component" value="Unassembled WGS sequence"/>
</dbReference>
<sequence>MAALTSIPSKAQAALLQTLLKLDSTATRLSVLLSTPTGIDKFMLTIYYTLKLLYPQISRLRALRLQHHLSTFLTKASSALLPGESLIAVLQLSKTDERLAEADKSMRLAAAMIGEFRMITRLWGMLTMYRWAKGTWLSPPGDAVVRGCTWGQIAACSVYQVLENVAYLAGKGIVRSERLGPEVQKAMWLWSCRAWSVHTILEAVSLLRQRQAKEQKGEKGEVETKKAEEQAWWRSWFVNAAYAPMAVHYSVENGLFSDDHLGVLGLIVGYNTFGHMWAQTA</sequence>
<accession>A0A2P7Z491</accession>
<keyword evidence="1" id="KW-0962">Peroxisome biogenesis</keyword>
<dbReference type="OrthoDB" id="10005898at2759"/>
<dbReference type="Pfam" id="PF05648">
    <property type="entry name" value="PEX11"/>
    <property type="match status" value="1"/>
</dbReference>
<evidence type="ECO:0008006" key="7">
    <source>
        <dbReference type="Google" id="ProtNLM"/>
    </source>
</evidence>
<reference evidence="5 6" key="1">
    <citation type="submission" date="2017-05" db="EMBL/GenBank/DDBJ databases">
        <title>Draft genome sequence of Elsinoe australis.</title>
        <authorList>
            <person name="Cheng Q."/>
        </authorList>
    </citation>
    <scope>NUCLEOTIDE SEQUENCE [LARGE SCALE GENOMIC DNA]</scope>
    <source>
        <strain evidence="5 6">NL1</strain>
    </source>
</reference>
<dbReference type="GO" id="GO:0016559">
    <property type="term" value="P:peroxisome fission"/>
    <property type="evidence" value="ECO:0007669"/>
    <property type="project" value="InterPro"/>
</dbReference>
<evidence type="ECO:0000313" key="6">
    <source>
        <dbReference type="Proteomes" id="UP000243723"/>
    </source>
</evidence>
<keyword evidence="3" id="KW-0576">Peroxisome</keyword>
<proteinExistence type="predicted"/>
<dbReference type="STRING" id="40998.A0A2P7Z491"/>
<gene>
    <name evidence="5" type="ORF">B9Z65_6990</name>
</gene>
<keyword evidence="6" id="KW-1185">Reference proteome</keyword>
<comment type="subcellular location">
    <subcellularLocation>
        <location evidence="4">Peroxisome membrane</location>
    </subcellularLocation>
</comment>
<dbReference type="PANTHER" id="PTHR12652">
    <property type="entry name" value="PEROXISOMAL BIOGENESIS FACTOR 11"/>
    <property type="match status" value="1"/>
</dbReference>
<organism evidence="5 6">
    <name type="scientific">Elsinoe australis</name>
    <dbReference type="NCBI Taxonomy" id="40998"/>
    <lineage>
        <taxon>Eukaryota</taxon>
        <taxon>Fungi</taxon>
        <taxon>Dikarya</taxon>
        <taxon>Ascomycota</taxon>
        <taxon>Pezizomycotina</taxon>
        <taxon>Dothideomycetes</taxon>
        <taxon>Dothideomycetidae</taxon>
        <taxon>Myriangiales</taxon>
        <taxon>Elsinoaceae</taxon>
        <taxon>Elsinoe</taxon>
    </lineage>
</organism>
<keyword evidence="2" id="KW-0472">Membrane</keyword>
<evidence type="ECO:0000256" key="4">
    <source>
        <dbReference type="ARBA" id="ARBA00046271"/>
    </source>
</evidence>
<evidence type="ECO:0000256" key="1">
    <source>
        <dbReference type="ARBA" id="ARBA00022593"/>
    </source>
</evidence>
<evidence type="ECO:0000256" key="3">
    <source>
        <dbReference type="ARBA" id="ARBA00023140"/>
    </source>
</evidence>
<comment type="caution">
    <text evidence="5">The sequence shown here is derived from an EMBL/GenBank/DDBJ whole genome shotgun (WGS) entry which is preliminary data.</text>
</comment>
<name>A0A2P7Z491_9PEZI</name>
<protein>
    <recommendedName>
        <fullName evidence="7">Peroxisomal biogenesis factor 11</fullName>
    </recommendedName>
</protein>
<dbReference type="AlphaFoldDB" id="A0A2P7Z491"/>
<dbReference type="GO" id="GO:0005778">
    <property type="term" value="C:peroxisomal membrane"/>
    <property type="evidence" value="ECO:0007669"/>
    <property type="project" value="UniProtKB-SubCell"/>
</dbReference>
<dbReference type="PANTHER" id="PTHR12652:SF25">
    <property type="entry name" value="MICROBODY (PEROXISOME) PROLIFERATION PROTEIN PEROXIN 11C (EUROFUNG)"/>
    <property type="match status" value="1"/>
</dbReference>
<evidence type="ECO:0000313" key="5">
    <source>
        <dbReference type="EMBL" id="PSK43036.1"/>
    </source>
</evidence>
<dbReference type="InterPro" id="IPR008733">
    <property type="entry name" value="PEX11"/>
</dbReference>